<accession>A0A922DRU7</accession>
<evidence type="ECO:0000259" key="1">
    <source>
        <dbReference type="Pfam" id="PF10533"/>
    </source>
</evidence>
<feature type="domain" description="Zn-cluster" evidence="1">
    <location>
        <begin position="216"/>
        <end position="250"/>
    </location>
</feature>
<proteinExistence type="predicted"/>
<dbReference type="Proteomes" id="UP000811246">
    <property type="component" value="Chromosome 11"/>
</dbReference>
<dbReference type="AlphaFoldDB" id="A0A922DRU7"/>
<sequence>MEKASGVCVSMTPRSNFKIHEVAQNSFRHVYHLLSCISGKNLKKISIEEIIPIAEATENEFRKLLHSLRKSTSSHFRSIKKGPLPNYHGIKLVELMDSPNFMPQDFSYNSTPVPCMVRELFPLHSDQLVSALIQSDNIKLYSDKQNYKALQQCYSKINFTPIKSIMRLNRLSKLISMDGSINKQTIYYSSLEVLASRNEHSLLSSMGKFGVKSEASTRFVASTNGSHCSKRWKLRIKRTIRVPAFSNKLANIPPADYP</sequence>
<dbReference type="EMBL" id="CM031835">
    <property type="protein sequence ID" value="KAG6688923.1"/>
    <property type="molecule type" value="Genomic_DNA"/>
</dbReference>
<reference evidence="2" key="1">
    <citation type="submission" date="2021-01" db="EMBL/GenBank/DDBJ databases">
        <authorList>
            <person name="Lovell J.T."/>
            <person name="Bentley N."/>
            <person name="Bhattarai G."/>
            <person name="Jenkins J.W."/>
            <person name="Sreedasyam A."/>
            <person name="Alarcon Y."/>
            <person name="Bock C."/>
            <person name="Boston L."/>
            <person name="Carlson J."/>
            <person name="Cervantes K."/>
            <person name="Clermont K."/>
            <person name="Krom N."/>
            <person name="Kubenka K."/>
            <person name="Mamidi S."/>
            <person name="Mattison C."/>
            <person name="Monteros M."/>
            <person name="Pisani C."/>
            <person name="Plott C."/>
            <person name="Rajasekar S."/>
            <person name="Rhein H.S."/>
            <person name="Rohla C."/>
            <person name="Song M."/>
            <person name="Hilaire R.S."/>
            <person name="Shu S."/>
            <person name="Wells L."/>
            <person name="Wang X."/>
            <person name="Webber J."/>
            <person name="Heerema R.J."/>
            <person name="Klein P."/>
            <person name="Conner P."/>
            <person name="Grauke L."/>
            <person name="Grimwood J."/>
            <person name="Schmutz J."/>
            <person name="Randall J.J."/>
        </authorList>
    </citation>
    <scope>NUCLEOTIDE SEQUENCE</scope>
    <source>
        <tissue evidence="2">Leaf</tissue>
    </source>
</reference>
<dbReference type="InterPro" id="IPR018872">
    <property type="entry name" value="Zn-cluster-dom"/>
</dbReference>
<evidence type="ECO:0000313" key="3">
    <source>
        <dbReference type="Proteomes" id="UP000811246"/>
    </source>
</evidence>
<comment type="caution">
    <text evidence="2">The sequence shown here is derived from an EMBL/GenBank/DDBJ whole genome shotgun (WGS) entry which is preliminary data.</text>
</comment>
<gene>
    <name evidence="2" type="ORF">I3842_11G150200</name>
</gene>
<protein>
    <recommendedName>
        <fullName evidence="1">Zn-cluster domain-containing protein</fullName>
    </recommendedName>
</protein>
<evidence type="ECO:0000313" key="2">
    <source>
        <dbReference type="EMBL" id="KAG6688923.1"/>
    </source>
</evidence>
<dbReference type="Pfam" id="PF10533">
    <property type="entry name" value="Plant_zn_clust"/>
    <property type="match status" value="1"/>
</dbReference>
<organism evidence="2 3">
    <name type="scientific">Carya illinoinensis</name>
    <name type="common">Pecan</name>
    <dbReference type="NCBI Taxonomy" id="32201"/>
    <lineage>
        <taxon>Eukaryota</taxon>
        <taxon>Viridiplantae</taxon>
        <taxon>Streptophyta</taxon>
        <taxon>Embryophyta</taxon>
        <taxon>Tracheophyta</taxon>
        <taxon>Spermatophyta</taxon>
        <taxon>Magnoliopsida</taxon>
        <taxon>eudicotyledons</taxon>
        <taxon>Gunneridae</taxon>
        <taxon>Pentapetalae</taxon>
        <taxon>rosids</taxon>
        <taxon>fabids</taxon>
        <taxon>Fagales</taxon>
        <taxon>Juglandaceae</taxon>
        <taxon>Carya</taxon>
    </lineage>
</organism>
<name>A0A922DRU7_CARIL</name>